<dbReference type="SMART" id="SM00256">
    <property type="entry name" value="FBOX"/>
    <property type="match status" value="1"/>
</dbReference>
<evidence type="ECO:0000313" key="3">
    <source>
        <dbReference type="Proteomes" id="UP000019116"/>
    </source>
</evidence>
<dbReference type="Proteomes" id="UP000019116">
    <property type="component" value="Chromosome 5B"/>
</dbReference>
<dbReference type="PaxDb" id="4565-Traes_5BL_EB05716F5.2"/>
<dbReference type="InterPro" id="IPR036047">
    <property type="entry name" value="F-box-like_dom_sf"/>
</dbReference>
<proteinExistence type="predicted"/>
<feature type="domain" description="F-box" evidence="1">
    <location>
        <begin position="1"/>
        <end position="46"/>
    </location>
</feature>
<dbReference type="OrthoDB" id="1430190at2759"/>
<dbReference type="Pfam" id="PF24750">
    <property type="entry name" value="b-prop_At3g26010-like"/>
    <property type="match status" value="1"/>
</dbReference>
<evidence type="ECO:0000259" key="1">
    <source>
        <dbReference type="PROSITE" id="PS50181"/>
    </source>
</evidence>
<dbReference type="RefSeq" id="XP_044391108.1">
    <property type="nucleotide sequence ID" value="XM_044535173.1"/>
</dbReference>
<dbReference type="AlphaFoldDB" id="A0A3B6LVR8"/>
<dbReference type="STRING" id="4565.A0A3B6LVR8"/>
<reference evidence="2" key="1">
    <citation type="submission" date="2018-08" db="EMBL/GenBank/DDBJ databases">
        <authorList>
            <person name="Rossello M."/>
        </authorList>
    </citation>
    <scope>NUCLEOTIDE SEQUENCE [LARGE SCALE GENOMIC DNA]</scope>
    <source>
        <strain evidence="2">cv. Chinese Spring</strain>
    </source>
</reference>
<reference evidence="2" key="2">
    <citation type="submission" date="2018-10" db="UniProtKB">
        <authorList>
            <consortium name="EnsemblPlants"/>
        </authorList>
    </citation>
    <scope>IDENTIFICATION</scope>
</reference>
<dbReference type="OMA" id="LHWEMND"/>
<protein>
    <recommendedName>
        <fullName evidence="1">F-box domain-containing protein</fullName>
    </recommendedName>
</protein>
<accession>A0A3B6LVR8</accession>
<dbReference type="EnsemblPlants" id="TraesCS5B02G468200.1">
    <property type="protein sequence ID" value="TraesCS5B02G468200.1.cds1"/>
    <property type="gene ID" value="TraesCS5B02G468200"/>
</dbReference>
<dbReference type="InterPro" id="IPR056592">
    <property type="entry name" value="Beta-prop_At3g26010-like"/>
</dbReference>
<dbReference type="InterPro" id="IPR055290">
    <property type="entry name" value="At3g26010-like"/>
</dbReference>
<dbReference type="RefSeq" id="XP_044391109.1">
    <property type="nucleotide sequence ID" value="XM_044535174.1"/>
</dbReference>
<dbReference type="PANTHER" id="PTHR35546:SF59">
    <property type="entry name" value="OS01G0379400 PROTEIN"/>
    <property type="match status" value="1"/>
</dbReference>
<dbReference type="InterPro" id="IPR001810">
    <property type="entry name" value="F-box_dom"/>
</dbReference>
<dbReference type="Gene3D" id="1.20.1280.50">
    <property type="match status" value="1"/>
</dbReference>
<dbReference type="CDD" id="cd22157">
    <property type="entry name" value="F-box_AtFBW1-like"/>
    <property type="match status" value="1"/>
</dbReference>
<dbReference type="RefSeq" id="XP_044391106.1">
    <property type="nucleotide sequence ID" value="XM_044535171.1"/>
</dbReference>
<dbReference type="PROSITE" id="PS50181">
    <property type="entry name" value="FBOX"/>
    <property type="match status" value="1"/>
</dbReference>
<sequence length="381" mass="43106">MATTILPDDLVVEILSRLPLKSFCRFRCVCKSWLAFSSDPHYRKKLPGTPSGLLYQKNEHGNAIHLVGLPSGDRDIDTTLSFVPCYEHPLELKGCSNGLLLCYHGGTGSKEISDAIVCNPATQEWMALPNTEPGPAVSYADLKLCFDPLWSQHFYVFQFETTPNGGYDTDVKVFFSEDSTWSNCLWETSDILGGDSLFLKGVLYVDHLWGHYLLALDAPDTCTQLLNHRILQLPGFPNGPEQRFYCFDGCLCQSSGVLCYAQQELDGCIIRIWSFEGSDRWVVKHRLNMNNVFGRDIMLHTNNEGLWYFDYEILAFDLERELVFLADTIADNKIISYSISTGKGSQILNIPRFADLYRSRLYVPYYGKFPACVLQGAQDKC</sequence>
<gene>
    <name evidence="2" type="primary">LOC123113855</name>
</gene>
<dbReference type="SUPFAM" id="SSF81383">
    <property type="entry name" value="F-box domain"/>
    <property type="match status" value="1"/>
</dbReference>
<dbReference type="GeneID" id="123113855"/>
<dbReference type="Pfam" id="PF00646">
    <property type="entry name" value="F-box"/>
    <property type="match status" value="1"/>
</dbReference>
<dbReference type="Gramene" id="TraesCS5B03G1146400.1">
    <property type="protein sequence ID" value="TraesCS5B03G1146400.1.CDS1"/>
    <property type="gene ID" value="TraesCS5B03G1146400"/>
</dbReference>
<organism evidence="2">
    <name type="scientific">Triticum aestivum</name>
    <name type="common">Wheat</name>
    <dbReference type="NCBI Taxonomy" id="4565"/>
    <lineage>
        <taxon>Eukaryota</taxon>
        <taxon>Viridiplantae</taxon>
        <taxon>Streptophyta</taxon>
        <taxon>Embryophyta</taxon>
        <taxon>Tracheophyta</taxon>
        <taxon>Spermatophyta</taxon>
        <taxon>Magnoliopsida</taxon>
        <taxon>Liliopsida</taxon>
        <taxon>Poales</taxon>
        <taxon>Poaceae</taxon>
        <taxon>BOP clade</taxon>
        <taxon>Pooideae</taxon>
        <taxon>Triticodae</taxon>
        <taxon>Triticeae</taxon>
        <taxon>Triticinae</taxon>
        <taxon>Triticum</taxon>
    </lineage>
</organism>
<dbReference type="PANTHER" id="PTHR35546">
    <property type="entry name" value="F-BOX PROTEIN INTERACTION DOMAIN PROTEIN-RELATED"/>
    <property type="match status" value="1"/>
</dbReference>
<dbReference type="Gramene" id="TraesCS5B02G468200.1">
    <property type="protein sequence ID" value="TraesCS5B02G468200.1.cds1"/>
    <property type="gene ID" value="TraesCS5B02G468200"/>
</dbReference>
<keyword evidence="3" id="KW-1185">Reference proteome</keyword>
<evidence type="ECO:0000313" key="2">
    <source>
        <dbReference type="EnsemblPlants" id="TraesCS5B02G468200.1.cds1"/>
    </source>
</evidence>
<dbReference type="Gramene" id="TraesNOR5B03G03018150.1">
    <property type="protein sequence ID" value="TraesNOR5B03G03018150.1.CDS1"/>
    <property type="gene ID" value="TraesNOR5B03G03018150"/>
</dbReference>
<name>A0A3B6LVR8_WHEAT</name>
<dbReference type="RefSeq" id="XP_044391107.1">
    <property type="nucleotide sequence ID" value="XM_044535172.1"/>
</dbReference>